<name>A0A2W7RR38_9BACT</name>
<evidence type="ECO:0000313" key="1">
    <source>
        <dbReference type="EMBL" id="PZX62794.1"/>
    </source>
</evidence>
<comment type="caution">
    <text evidence="1">The sequence shown here is derived from an EMBL/GenBank/DDBJ whole genome shotgun (WGS) entry which is preliminary data.</text>
</comment>
<dbReference type="Pfam" id="PF07609">
    <property type="entry name" value="DUF1572"/>
    <property type="match status" value="1"/>
</dbReference>
<accession>A0A2W7RR38</accession>
<dbReference type="Gene3D" id="1.20.120.450">
    <property type="entry name" value="dinb family like domain"/>
    <property type="match status" value="1"/>
</dbReference>
<proteinExistence type="predicted"/>
<organism evidence="1 2">
    <name type="scientific">Hydrotalea sandarakina</name>
    <dbReference type="NCBI Taxonomy" id="1004304"/>
    <lineage>
        <taxon>Bacteria</taxon>
        <taxon>Pseudomonadati</taxon>
        <taxon>Bacteroidota</taxon>
        <taxon>Chitinophagia</taxon>
        <taxon>Chitinophagales</taxon>
        <taxon>Chitinophagaceae</taxon>
        <taxon>Hydrotalea</taxon>
    </lineage>
</organism>
<keyword evidence="2" id="KW-1185">Reference proteome</keyword>
<sequence length="163" mass="18680">MEQAIQEQLVQTCLHYWHENLHKITYCLSLLSEEQVWQQSNPVTNSIGNLIVHLCGNISQYILATLGGQVYQRNRDAEFQQQQHMPKATLLQQLNNVLLEAEKITQSCITDKWLQLYAVQIYHMSGVAILIHVTEHLSYHTGQIAFITKQITGTDLGFYAALK</sequence>
<dbReference type="AlphaFoldDB" id="A0A2W7RR38"/>
<dbReference type="InterPro" id="IPR011466">
    <property type="entry name" value="DUF1572"/>
</dbReference>
<dbReference type="SUPFAM" id="SSF109854">
    <property type="entry name" value="DinB/YfiT-like putative metalloenzymes"/>
    <property type="match status" value="1"/>
</dbReference>
<protein>
    <submittedName>
        <fullName evidence="1">Uncharacterized protein DUF1572</fullName>
    </submittedName>
</protein>
<evidence type="ECO:0000313" key="2">
    <source>
        <dbReference type="Proteomes" id="UP000249720"/>
    </source>
</evidence>
<dbReference type="Proteomes" id="UP000249720">
    <property type="component" value="Unassembled WGS sequence"/>
</dbReference>
<dbReference type="InterPro" id="IPR034660">
    <property type="entry name" value="DinB/YfiT-like"/>
</dbReference>
<reference evidence="1 2" key="1">
    <citation type="submission" date="2018-06" db="EMBL/GenBank/DDBJ databases">
        <title>Genomic Encyclopedia of Archaeal and Bacterial Type Strains, Phase II (KMG-II): from individual species to whole genera.</title>
        <authorList>
            <person name="Goeker M."/>
        </authorList>
    </citation>
    <scope>NUCLEOTIDE SEQUENCE [LARGE SCALE GENOMIC DNA]</scope>
    <source>
        <strain evidence="1 2">DSM 23241</strain>
    </source>
</reference>
<dbReference type="EMBL" id="QKZV01000004">
    <property type="protein sequence ID" value="PZX62794.1"/>
    <property type="molecule type" value="Genomic_DNA"/>
</dbReference>
<gene>
    <name evidence="1" type="ORF">LX80_01488</name>
</gene>
<dbReference type="RefSeq" id="WP_111294826.1">
    <property type="nucleotide sequence ID" value="NZ_QKZV01000004.1"/>
</dbReference>
<dbReference type="OrthoDB" id="893570at2"/>